<evidence type="ECO:0000313" key="2">
    <source>
        <dbReference type="EMBL" id="GJE28850.1"/>
    </source>
</evidence>
<dbReference type="CDD" id="cd00038">
    <property type="entry name" value="CAP_ED"/>
    <property type="match status" value="1"/>
</dbReference>
<protein>
    <submittedName>
        <fullName evidence="2">NTE family protein</fullName>
    </submittedName>
</protein>
<proteinExistence type="predicted"/>
<dbReference type="InterPro" id="IPR018490">
    <property type="entry name" value="cNMP-bd_dom_sf"/>
</dbReference>
<gene>
    <name evidence="2" type="ORF">LKMONMHP_3724</name>
</gene>
<evidence type="ECO:0000313" key="3">
    <source>
        <dbReference type="Proteomes" id="UP001055156"/>
    </source>
</evidence>
<dbReference type="InterPro" id="IPR018488">
    <property type="entry name" value="cNMP-bd_CS"/>
</dbReference>
<organism evidence="2 3">
    <name type="scientific">Methylobacterium organophilum</name>
    <dbReference type="NCBI Taxonomy" id="410"/>
    <lineage>
        <taxon>Bacteria</taxon>
        <taxon>Pseudomonadati</taxon>
        <taxon>Pseudomonadota</taxon>
        <taxon>Alphaproteobacteria</taxon>
        <taxon>Hyphomicrobiales</taxon>
        <taxon>Methylobacteriaceae</taxon>
        <taxon>Methylobacterium</taxon>
    </lineage>
</organism>
<dbReference type="Gene3D" id="2.60.120.10">
    <property type="entry name" value="Jelly Rolls"/>
    <property type="match status" value="1"/>
</dbReference>
<feature type="domain" description="Cyclic nucleotide-binding" evidence="1">
    <location>
        <begin position="15"/>
        <end position="134"/>
    </location>
</feature>
<dbReference type="PROSITE" id="PS00889">
    <property type="entry name" value="CNMP_BINDING_2"/>
    <property type="match status" value="1"/>
</dbReference>
<dbReference type="RefSeq" id="WP_238312828.1">
    <property type="nucleotide sequence ID" value="NZ_BPQV01000012.1"/>
</dbReference>
<keyword evidence="3" id="KW-1185">Reference proteome</keyword>
<name>A0ABQ4TD59_METOR</name>
<sequence length="149" mass="16221">MTLDTEVASLRQVPLFREVEPARLKLLAFTSERVHFEAAQPVFAQGDASDCAYVILEGSASVSIDGPQGPVRLALLSANALVGEMGILAEQPRSAGVTAEEPMTALRIDRAVFLELLAQFPQIAIAVMRDLAQRLEHTNRQLARLSPRD</sequence>
<dbReference type="PANTHER" id="PTHR24567">
    <property type="entry name" value="CRP FAMILY TRANSCRIPTIONAL REGULATORY PROTEIN"/>
    <property type="match status" value="1"/>
</dbReference>
<comment type="caution">
    <text evidence="2">The sequence shown here is derived from an EMBL/GenBank/DDBJ whole genome shotgun (WGS) entry which is preliminary data.</text>
</comment>
<dbReference type="SMART" id="SM00100">
    <property type="entry name" value="cNMP"/>
    <property type="match status" value="1"/>
</dbReference>
<dbReference type="Proteomes" id="UP001055156">
    <property type="component" value="Unassembled WGS sequence"/>
</dbReference>
<dbReference type="Pfam" id="PF00027">
    <property type="entry name" value="cNMP_binding"/>
    <property type="match status" value="1"/>
</dbReference>
<dbReference type="InterPro" id="IPR050397">
    <property type="entry name" value="Env_Response_Regulators"/>
</dbReference>
<dbReference type="PANTHER" id="PTHR24567:SF74">
    <property type="entry name" value="HTH-TYPE TRANSCRIPTIONAL REGULATOR ARCR"/>
    <property type="match status" value="1"/>
</dbReference>
<accession>A0ABQ4TD59</accession>
<dbReference type="PROSITE" id="PS50042">
    <property type="entry name" value="CNMP_BINDING_3"/>
    <property type="match status" value="1"/>
</dbReference>
<reference evidence="2" key="1">
    <citation type="journal article" date="2021" name="Front. Microbiol.">
        <title>Comprehensive Comparative Genomics and Phenotyping of Methylobacterium Species.</title>
        <authorList>
            <person name="Alessa O."/>
            <person name="Ogura Y."/>
            <person name="Fujitani Y."/>
            <person name="Takami H."/>
            <person name="Hayashi T."/>
            <person name="Sahin N."/>
            <person name="Tani A."/>
        </authorList>
    </citation>
    <scope>NUCLEOTIDE SEQUENCE</scope>
    <source>
        <strain evidence="2">NBRC 15689</strain>
    </source>
</reference>
<reference evidence="2" key="2">
    <citation type="submission" date="2021-08" db="EMBL/GenBank/DDBJ databases">
        <authorList>
            <person name="Tani A."/>
            <person name="Ola A."/>
            <person name="Ogura Y."/>
            <person name="Katsura K."/>
            <person name="Hayashi T."/>
        </authorList>
    </citation>
    <scope>NUCLEOTIDE SEQUENCE</scope>
    <source>
        <strain evidence="2">NBRC 15689</strain>
    </source>
</reference>
<dbReference type="InterPro" id="IPR014710">
    <property type="entry name" value="RmlC-like_jellyroll"/>
</dbReference>
<dbReference type="SUPFAM" id="SSF51206">
    <property type="entry name" value="cAMP-binding domain-like"/>
    <property type="match status" value="1"/>
</dbReference>
<dbReference type="EMBL" id="BPQV01000012">
    <property type="protein sequence ID" value="GJE28850.1"/>
    <property type="molecule type" value="Genomic_DNA"/>
</dbReference>
<evidence type="ECO:0000259" key="1">
    <source>
        <dbReference type="PROSITE" id="PS50042"/>
    </source>
</evidence>
<dbReference type="InterPro" id="IPR000595">
    <property type="entry name" value="cNMP-bd_dom"/>
</dbReference>